<dbReference type="Pfam" id="PF00096">
    <property type="entry name" value="zf-C2H2"/>
    <property type="match status" value="6"/>
</dbReference>
<organism evidence="8 9">
    <name type="scientific">Porites lobata</name>
    <dbReference type="NCBI Taxonomy" id="104759"/>
    <lineage>
        <taxon>Eukaryota</taxon>
        <taxon>Metazoa</taxon>
        <taxon>Cnidaria</taxon>
        <taxon>Anthozoa</taxon>
        <taxon>Hexacorallia</taxon>
        <taxon>Scleractinia</taxon>
        <taxon>Fungiina</taxon>
        <taxon>Poritidae</taxon>
        <taxon>Porites</taxon>
    </lineage>
</organism>
<keyword evidence="9" id="KW-1185">Reference proteome</keyword>
<feature type="domain" description="C2H2-type" evidence="7">
    <location>
        <begin position="356"/>
        <end position="385"/>
    </location>
</feature>
<feature type="region of interest" description="Disordered" evidence="6">
    <location>
        <begin position="1"/>
        <end position="25"/>
    </location>
</feature>
<reference evidence="8 9" key="1">
    <citation type="submission" date="2022-05" db="EMBL/GenBank/DDBJ databases">
        <authorList>
            <consortium name="Genoscope - CEA"/>
            <person name="William W."/>
        </authorList>
    </citation>
    <scope>NUCLEOTIDE SEQUENCE [LARGE SCALE GENOMIC DNA]</scope>
</reference>
<evidence type="ECO:0000256" key="5">
    <source>
        <dbReference type="PROSITE-ProRule" id="PRU00042"/>
    </source>
</evidence>
<feature type="compositionally biased region" description="Low complexity" evidence="6">
    <location>
        <begin position="787"/>
        <end position="804"/>
    </location>
</feature>
<feature type="compositionally biased region" description="Basic and acidic residues" evidence="6">
    <location>
        <begin position="1"/>
        <end position="20"/>
    </location>
</feature>
<protein>
    <recommendedName>
        <fullName evidence="7">C2H2-type domain-containing protein</fullName>
    </recommendedName>
</protein>
<dbReference type="PROSITE" id="PS50157">
    <property type="entry name" value="ZINC_FINGER_C2H2_2"/>
    <property type="match status" value="9"/>
</dbReference>
<feature type="domain" description="C2H2-type" evidence="7">
    <location>
        <begin position="267"/>
        <end position="296"/>
    </location>
</feature>
<evidence type="ECO:0000256" key="4">
    <source>
        <dbReference type="ARBA" id="ARBA00022833"/>
    </source>
</evidence>
<dbReference type="PROSITE" id="PS00028">
    <property type="entry name" value="ZINC_FINGER_C2H2_1"/>
    <property type="match status" value="9"/>
</dbReference>
<dbReference type="SMART" id="SM00355">
    <property type="entry name" value="ZnF_C2H2"/>
    <property type="match status" value="9"/>
</dbReference>
<evidence type="ECO:0000313" key="8">
    <source>
        <dbReference type="EMBL" id="CAH3156590.1"/>
    </source>
</evidence>
<feature type="compositionally biased region" description="Polar residues" evidence="6">
    <location>
        <begin position="751"/>
        <end position="761"/>
    </location>
</feature>
<evidence type="ECO:0000256" key="2">
    <source>
        <dbReference type="ARBA" id="ARBA00022737"/>
    </source>
</evidence>
<accession>A0ABN8Q3N0</accession>
<evidence type="ECO:0000256" key="1">
    <source>
        <dbReference type="ARBA" id="ARBA00022723"/>
    </source>
</evidence>
<evidence type="ECO:0000313" key="9">
    <source>
        <dbReference type="Proteomes" id="UP001159405"/>
    </source>
</evidence>
<name>A0ABN8Q3N0_9CNID</name>
<dbReference type="Gene3D" id="3.30.160.60">
    <property type="entry name" value="Classic Zinc Finger"/>
    <property type="match status" value="9"/>
</dbReference>
<keyword evidence="1" id="KW-0479">Metal-binding</keyword>
<dbReference type="PANTHER" id="PTHR19818:SF151">
    <property type="entry name" value="ZINC FINGER PROTEIN 76"/>
    <property type="match status" value="1"/>
</dbReference>
<gene>
    <name evidence="8" type="ORF">PLOB_00001860</name>
</gene>
<feature type="domain" description="C2H2-type" evidence="7">
    <location>
        <begin position="326"/>
        <end position="355"/>
    </location>
</feature>
<dbReference type="SUPFAM" id="SSF57667">
    <property type="entry name" value="beta-beta-alpha zinc fingers"/>
    <property type="match status" value="5"/>
</dbReference>
<feature type="domain" description="C2H2-type" evidence="7">
    <location>
        <begin position="476"/>
        <end position="505"/>
    </location>
</feature>
<proteinExistence type="predicted"/>
<feature type="domain" description="C2H2-type" evidence="7">
    <location>
        <begin position="506"/>
        <end position="534"/>
    </location>
</feature>
<keyword evidence="3 5" id="KW-0863">Zinc-finger</keyword>
<dbReference type="PANTHER" id="PTHR19818">
    <property type="entry name" value="ZINC FINGER PROTEIN ZIC AND GLI"/>
    <property type="match status" value="1"/>
</dbReference>
<keyword evidence="2" id="KW-0677">Repeat</keyword>
<feature type="domain" description="C2H2-type" evidence="7">
    <location>
        <begin position="416"/>
        <end position="445"/>
    </location>
</feature>
<keyword evidence="4" id="KW-0862">Zinc</keyword>
<dbReference type="InterPro" id="IPR036236">
    <property type="entry name" value="Znf_C2H2_sf"/>
</dbReference>
<comment type="caution">
    <text evidence="8">The sequence shown here is derived from an EMBL/GenBank/DDBJ whole genome shotgun (WGS) entry which is preliminary data.</text>
</comment>
<feature type="region of interest" description="Disordered" evidence="6">
    <location>
        <begin position="723"/>
        <end position="804"/>
    </location>
</feature>
<feature type="domain" description="C2H2-type" evidence="7">
    <location>
        <begin position="446"/>
        <end position="475"/>
    </location>
</feature>
<feature type="domain" description="C2H2-type" evidence="7">
    <location>
        <begin position="296"/>
        <end position="325"/>
    </location>
</feature>
<dbReference type="Proteomes" id="UP001159405">
    <property type="component" value="Unassembled WGS sequence"/>
</dbReference>
<evidence type="ECO:0000256" key="6">
    <source>
        <dbReference type="SAM" id="MobiDB-lite"/>
    </source>
</evidence>
<feature type="domain" description="C2H2-type" evidence="7">
    <location>
        <begin position="386"/>
        <end position="415"/>
    </location>
</feature>
<sequence>MESDLDGRESKEESEVHLEEPNDIAPVAVSHIAGQPINSTEQEVIGLLLAQQQVFTSPTKLEPSSVSTNPGSIAMVTDDVLQQHGTENKGIVMSEDDVEVKDDSILVAQQGEQDAATATIMATVDHHEGNEGYQSVQTTLPPGDLVQSAVVVSSTPGGTVFLEPQAVTLTELPGGTVQTLPAGSTFEATYVHQASDGTSYVITSEPTSFDTNSTVSMTTISESNPSMVSPTETVDTTGIPLEDHSTLFVLQEDGSAADQEGSTKKIYHCGIDGCSKQFSTSYRLKAHGRSHTGDTFRCEENGCEKAFITQSDLTKHVRTHSGEKPYRCDHEGCGKVYTTAHHLKVHERAHTGEKPFKCRVDGCDKAFATGYGLKSHTRTHTGEKPYKCPQEGCGKAFKTSGDLQKHVRTHTGERPFTCPYAGCGRCFTTSNIRKVHMRTHTGERPYVCEHEGCGRSFASATNFKNHSRIHTGERPYICQVIGCNKRFTEYSSLYKHHVVHTHNKPYTCNICNKTYRQTSTLANHKRTAHCDMSDVDHLSEADYDVGQDEPTTKRQRLDYTDTIQGTQAFPHGVPVVIADEASVAALQAMDGSLADIQQQMAEGGHVAGHIAIPVAIASDAGIQVQGDLEHAVTLSQGAQQLSSTLVDSSGHELDVSSVQVVSAPQTVVVTSLEAVTGSGQPAETVVVTSIDGVTTTARRTHEGFTIVTVPSQGGGLGIQVSGEQEKVQEGNGDENEIHSNGQEATEGESDVLQSQEPSLSESKAALDAALASQLEQSDVISSEDPDSASTSGSTALSASVAYQT</sequence>
<dbReference type="EMBL" id="CALNXK010000105">
    <property type="protein sequence ID" value="CAH3156590.1"/>
    <property type="molecule type" value="Genomic_DNA"/>
</dbReference>
<evidence type="ECO:0000259" key="7">
    <source>
        <dbReference type="PROSITE" id="PS50157"/>
    </source>
</evidence>
<evidence type="ECO:0000256" key="3">
    <source>
        <dbReference type="ARBA" id="ARBA00022771"/>
    </source>
</evidence>
<dbReference type="InterPro" id="IPR050329">
    <property type="entry name" value="GLI_C2H2-zinc-finger"/>
</dbReference>
<dbReference type="InterPro" id="IPR013087">
    <property type="entry name" value="Znf_C2H2_type"/>
</dbReference>